<dbReference type="AlphaFoldDB" id="A0A438CUL1"/>
<name>A0A438CUL1_VITVI</name>
<evidence type="ECO:0000256" key="1">
    <source>
        <dbReference type="SAM" id="MobiDB-lite"/>
    </source>
</evidence>
<dbReference type="Proteomes" id="UP000288805">
    <property type="component" value="Unassembled WGS sequence"/>
</dbReference>
<evidence type="ECO:0000313" key="2">
    <source>
        <dbReference type="EMBL" id="RVW26882.1"/>
    </source>
</evidence>
<sequence>MLEATSIDPPATSPIPPTAPPTSEAPYYHICHGVSCHDTFVQDITIRTMLYFGR</sequence>
<evidence type="ECO:0000313" key="3">
    <source>
        <dbReference type="Proteomes" id="UP000288805"/>
    </source>
</evidence>
<proteinExistence type="predicted"/>
<accession>A0A438CUL1</accession>
<protein>
    <submittedName>
        <fullName evidence="2">Uncharacterized protein</fullName>
    </submittedName>
</protein>
<organism evidence="2 3">
    <name type="scientific">Vitis vinifera</name>
    <name type="common">Grape</name>
    <dbReference type="NCBI Taxonomy" id="29760"/>
    <lineage>
        <taxon>Eukaryota</taxon>
        <taxon>Viridiplantae</taxon>
        <taxon>Streptophyta</taxon>
        <taxon>Embryophyta</taxon>
        <taxon>Tracheophyta</taxon>
        <taxon>Spermatophyta</taxon>
        <taxon>Magnoliopsida</taxon>
        <taxon>eudicotyledons</taxon>
        <taxon>Gunneridae</taxon>
        <taxon>Pentapetalae</taxon>
        <taxon>rosids</taxon>
        <taxon>Vitales</taxon>
        <taxon>Vitaceae</taxon>
        <taxon>Viteae</taxon>
        <taxon>Vitis</taxon>
    </lineage>
</organism>
<comment type="caution">
    <text evidence="2">The sequence shown here is derived from an EMBL/GenBank/DDBJ whole genome shotgun (WGS) entry which is preliminary data.</text>
</comment>
<gene>
    <name evidence="2" type="ORF">CK203_116464</name>
</gene>
<feature type="compositionally biased region" description="Pro residues" evidence="1">
    <location>
        <begin position="11"/>
        <end position="20"/>
    </location>
</feature>
<feature type="compositionally biased region" description="Low complexity" evidence="1">
    <location>
        <begin position="1"/>
        <end position="10"/>
    </location>
</feature>
<dbReference type="EMBL" id="QGNW01001977">
    <property type="protein sequence ID" value="RVW26882.1"/>
    <property type="molecule type" value="Genomic_DNA"/>
</dbReference>
<feature type="region of interest" description="Disordered" evidence="1">
    <location>
        <begin position="1"/>
        <end position="22"/>
    </location>
</feature>
<reference evidence="2 3" key="1">
    <citation type="journal article" date="2018" name="PLoS Genet.">
        <title>Population sequencing reveals clonal diversity and ancestral inbreeding in the grapevine cultivar Chardonnay.</title>
        <authorList>
            <person name="Roach M.J."/>
            <person name="Johnson D.L."/>
            <person name="Bohlmann J."/>
            <person name="van Vuuren H.J."/>
            <person name="Jones S.J."/>
            <person name="Pretorius I.S."/>
            <person name="Schmidt S.A."/>
            <person name="Borneman A.R."/>
        </authorList>
    </citation>
    <scope>NUCLEOTIDE SEQUENCE [LARGE SCALE GENOMIC DNA]</scope>
    <source>
        <strain evidence="3">cv. Chardonnay</strain>
        <tissue evidence="2">Leaf</tissue>
    </source>
</reference>